<comment type="caution">
    <text evidence="3">The sequence shown here is derived from an EMBL/GenBank/DDBJ whole genome shotgun (WGS) entry which is preliminary data.</text>
</comment>
<dbReference type="Proteomes" id="UP000541352">
    <property type="component" value="Unassembled WGS sequence"/>
</dbReference>
<evidence type="ECO:0000256" key="1">
    <source>
        <dbReference type="ARBA" id="ARBA00038454"/>
    </source>
</evidence>
<keyword evidence="4" id="KW-1185">Reference proteome</keyword>
<protein>
    <submittedName>
        <fullName evidence="3">GAF domain-containing protein</fullName>
    </submittedName>
</protein>
<evidence type="ECO:0000259" key="2">
    <source>
        <dbReference type="Pfam" id="PF13185"/>
    </source>
</evidence>
<feature type="domain" description="GAF" evidence="2">
    <location>
        <begin position="40"/>
        <end position="160"/>
    </location>
</feature>
<dbReference type="GO" id="GO:0005829">
    <property type="term" value="C:cytosol"/>
    <property type="evidence" value="ECO:0007669"/>
    <property type="project" value="TreeGrafter"/>
</dbReference>
<organism evidence="3 4">
    <name type="scientific">Runella defluvii</name>
    <dbReference type="NCBI Taxonomy" id="370973"/>
    <lineage>
        <taxon>Bacteria</taxon>
        <taxon>Pseudomonadati</taxon>
        <taxon>Bacteroidota</taxon>
        <taxon>Cytophagia</taxon>
        <taxon>Cytophagales</taxon>
        <taxon>Spirosomataceae</taxon>
        <taxon>Runella</taxon>
    </lineage>
</organism>
<proteinExistence type="inferred from homology"/>
<comment type="similarity">
    <text evidence="1">Belongs to the free Met sulfoxide reductase family.</text>
</comment>
<evidence type="ECO:0000313" key="3">
    <source>
        <dbReference type="EMBL" id="MBB3841313.1"/>
    </source>
</evidence>
<dbReference type="Gene3D" id="3.30.450.40">
    <property type="match status" value="1"/>
</dbReference>
<dbReference type="PANTHER" id="PTHR21021:SF15">
    <property type="entry name" value="FREE METHIONINE-R-SULFOXIDE REDUCTASE"/>
    <property type="match status" value="1"/>
</dbReference>
<dbReference type="EMBL" id="JACIBY010000015">
    <property type="protein sequence ID" value="MBB3841313.1"/>
    <property type="molecule type" value="Genomic_DNA"/>
</dbReference>
<reference evidence="3 4" key="1">
    <citation type="submission" date="2020-08" db="EMBL/GenBank/DDBJ databases">
        <title>Genomic Encyclopedia of Type Strains, Phase IV (KMG-IV): sequencing the most valuable type-strain genomes for metagenomic binning, comparative biology and taxonomic classification.</title>
        <authorList>
            <person name="Goeker M."/>
        </authorList>
    </citation>
    <scope>NUCLEOTIDE SEQUENCE [LARGE SCALE GENOMIC DNA]</scope>
    <source>
        <strain evidence="3 4">DSM 17976</strain>
    </source>
</reference>
<dbReference type="AlphaFoldDB" id="A0A7W5ZQM1"/>
<dbReference type="PANTHER" id="PTHR21021">
    <property type="entry name" value="GAF/PUTATIVE CYTOSKELETAL PROTEIN"/>
    <property type="match status" value="1"/>
</dbReference>
<dbReference type="GO" id="GO:0033745">
    <property type="term" value="F:L-methionine-(R)-S-oxide reductase activity"/>
    <property type="evidence" value="ECO:0007669"/>
    <property type="project" value="TreeGrafter"/>
</dbReference>
<gene>
    <name evidence="3" type="ORF">FHS57_005335</name>
</gene>
<accession>A0A7W5ZQM1</accession>
<dbReference type="InterPro" id="IPR029016">
    <property type="entry name" value="GAF-like_dom_sf"/>
</dbReference>
<dbReference type="InterPro" id="IPR003018">
    <property type="entry name" value="GAF"/>
</dbReference>
<dbReference type="FunFam" id="3.30.450.40:FF:000008">
    <property type="entry name" value="GAF domain-containing proteins"/>
    <property type="match status" value="1"/>
</dbReference>
<dbReference type="Pfam" id="PF13185">
    <property type="entry name" value="GAF_2"/>
    <property type="match status" value="1"/>
</dbReference>
<evidence type="ECO:0000313" key="4">
    <source>
        <dbReference type="Proteomes" id="UP000541352"/>
    </source>
</evidence>
<sequence length="166" mass="18140">MAETLHLPQTTDRALIYEHLYPQIEALVEGETDLIANLANITAALKEAFQFFWVGFYLSKNGQLVLGPFQGPIACTRIQYHRGVCGACYTRRETIIVPNVEEFPGHIACSSASKSEIVLPVFDANGEVAMVLDVDSDQLNDFSEVDAEGLEKITALIGHLMAAAVV</sequence>
<dbReference type="RefSeq" id="WP_183978890.1">
    <property type="nucleotide sequence ID" value="NZ_JACIBY010000015.1"/>
</dbReference>
<dbReference type="SUPFAM" id="SSF55781">
    <property type="entry name" value="GAF domain-like"/>
    <property type="match status" value="1"/>
</dbReference>
<name>A0A7W5ZQM1_9BACT</name>
<dbReference type="InterPro" id="IPR051330">
    <property type="entry name" value="Phosphatase_reg/MetRdx"/>
</dbReference>